<dbReference type="InterPro" id="IPR050071">
    <property type="entry name" value="Dehydroquinate_synthase"/>
</dbReference>
<dbReference type="Gene3D" id="3.40.50.1970">
    <property type="match status" value="1"/>
</dbReference>
<organism evidence="8 9">
    <name type="scientific">Floridaenema aerugineum BLCC-F46</name>
    <dbReference type="NCBI Taxonomy" id="3153654"/>
    <lineage>
        <taxon>Bacteria</taxon>
        <taxon>Bacillati</taxon>
        <taxon>Cyanobacteriota</taxon>
        <taxon>Cyanophyceae</taxon>
        <taxon>Oscillatoriophycideae</taxon>
        <taxon>Aerosakkonematales</taxon>
        <taxon>Aerosakkonemataceae</taxon>
        <taxon>Floridanema</taxon>
        <taxon>Floridanema aerugineum</taxon>
    </lineage>
</organism>
<sequence>MSIVETKLEVTETAFHVAGYEKIEYSLIYVNGVFNPQNSEIADTYQKFGRCLAVVDANVNRSHGQKIQSYFQHHNIDLTVFSISIPELEKNLRTLEKIIDAFAEFGLLRKEPVLVIGGGLITDVTGLACAVYRRSSNYIRIPTTLIGLIDASVAIKVAVNHNKLKNRLGAYHASQKVILDFSFLETLPTAQVRNGMAELVKIAVVSEGQVFELLEKYGEKLLHSHFGYLGDHSELQEIGQKINHLAIKRMLELEVSNLHELDLDRVIAYGHTWSPTLELTPRIPLYHGHAVNIDMALSATIAANRGYITTEERDRILQLMSRLGLALDHPLLEIDLLWRATESIILTRDGQLRAAMPKPIGTCFFVNDLTREELEAAVADHKRICATYPHAGAGVDAYVQSEEPELVGSRG</sequence>
<dbReference type="Pfam" id="PF01761">
    <property type="entry name" value="DHQ_synthase"/>
    <property type="match status" value="1"/>
</dbReference>
<evidence type="ECO:0000259" key="6">
    <source>
        <dbReference type="Pfam" id="PF01761"/>
    </source>
</evidence>
<dbReference type="SUPFAM" id="SSF56796">
    <property type="entry name" value="Dehydroquinate synthase-like"/>
    <property type="match status" value="1"/>
</dbReference>
<proteinExistence type="predicted"/>
<evidence type="ECO:0000256" key="1">
    <source>
        <dbReference type="ARBA" id="ARBA00001911"/>
    </source>
</evidence>
<keyword evidence="2" id="KW-0479">Metal-binding</keyword>
<accession>A0ABV4X585</accession>
<evidence type="ECO:0000256" key="3">
    <source>
        <dbReference type="ARBA" id="ARBA00022741"/>
    </source>
</evidence>
<evidence type="ECO:0000256" key="5">
    <source>
        <dbReference type="ARBA" id="ARBA00023239"/>
    </source>
</evidence>
<dbReference type="InterPro" id="IPR030960">
    <property type="entry name" value="DHQS/DOIS_N"/>
</dbReference>
<dbReference type="Proteomes" id="UP001576774">
    <property type="component" value="Unassembled WGS sequence"/>
</dbReference>
<keyword evidence="3" id="KW-0547">Nucleotide-binding</keyword>
<keyword evidence="5 8" id="KW-0456">Lyase</keyword>
<evidence type="ECO:0000256" key="2">
    <source>
        <dbReference type="ARBA" id="ARBA00022723"/>
    </source>
</evidence>
<evidence type="ECO:0000256" key="4">
    <source>
        <dbReference type="ARBA" id="ARBA00023027"/>
    </source>
</evidence>
<dbReference type="InterPro" id="IPR035872">
    <property type="entry name" value="EEVS-like"/>
</dbReference>
<evidence type="ECO:0000259" key="7">
    <source>
        <dbReference type="Pfam" id="PF24621"/>
    </source>
</evidence>
<dbReference type="EMBL" id="JBHFNQ010000108">
    <property type="protein sequence ID" value="MFB2877955.1"/>
    <property type="molecule type" value="Genomic_DNA"/>
</dbReference>
<dbReference type="EC" id="4.2.3.-" evidence="8"/>
<feature type="domain" description="3-dehydroquinate synthase N-terminal" evidence="6">
    <location>
        <begin position="85"/>
        <end position="193"/>
    </location>
</feature>
<dbReference type="Gene3D" id="1.20.1090.10">
    <property type="entry name" value="Dehydroquinate synthase-like - alpha domain"/>
    <property type="match status" value="1"/>
</dbReference>
<dbReference type="CDD" id="cd08199">
    <property type="entry name" value="EEVS"/>
    <property type="match status" value="1"/>
</dbReference>
<name>A0ABV4X585_9CYAN</name>
<feature type="domain" description="3-dehydroquinate synthase C-terminal" evidence="7">
    <location>
        <begin position="195"/>
        <end position="334"/>
    </location>
</feature>
<dbReference type="RefSeq" id="WP_413271042.1">
    <property type="nucleotide sequence ID" value="NZ_JBHFNQ010000108.1"/>
</dbReference>
<dbReference type="GO" id="GO:0016829">
    <property type="term" value="F:lyase activity"/>
    <property type="evidence" value="ECO:0007669"/>
    <property type="project" value="UniProtKB-KW"/>
</dbReference>
<comment type="cofactor">
    <cofactor evidence="1">
        <name>NAD(+)</name>
        <dbReference type="ChEBI" id="CHEBI:57540"/>
    </cofactor>
</comment>
<dbReference type="InterPro" id="IPR056179">
    <property type="entry name" value="DHQS_C"/>
</dbReference>
<keyword evidence="9" id="KW-1185">Reference proteome</keyword>
<protein>
    <submittedName>
        <fullName evidence="8">Sedoheptulose 7-phosphate cyclase</fullName>
        <ecNumber evidence="8">4.2.3.-</ecNumber>
    </submittedName>
</protein>
<comment type="caution">
    <text evidence="8">The sequence shown here is derived from an EMBL/GenBank/DDBJ whole genome shotgun (WGS) entry which is preliminary data.</text>
</comment>
<evidence type="ECO:0000313" key="8">
    <source>
        <dbReference type="EMBL" id="MFB2877955.1"/>
    </source>
</evidence>
<dbReference type="PANTHER" id="PTHR43622:SF3">
    <property type="entry name" value="2-EPI-5-EPI-VALIOLONE SYNTHASE"/>
    <property type="match status" value="1"/>
</dbReference>
<keyword evidence="4" id="KW-0520">NAD</keyword>
<dbReference type="Pfam" id="PF24621">
    <property type="entry name" value="DHQS_C"/>
    <property type="match status" value="1"/>
</dbReference>
<dbReference type="PANTHER" id="PTHR43622">
    <property type="entry name" value="3-DEHYDROQUINATE SYNTHASE"/>
    <property type="match status" value="1"/>
</dbReference>
<evidence type="ECO:0000313" key="9">
    <source>
        <dbReference type="Proteomes" id="UP001576774"/>
    </source>
</evidence>
<gene>
    <name evidence="8" type="ORF">ACE1CC_13975</name>
</gene>
<reference evidence="8 9" key="1">
    <citation type="submission" date="2024-09" db="EMBL/GenBank/DDBJ databases">
        <title>Floridaenema gen nov. (Aerosakkonemataceae, Aerosakkonematales ord. nov., Cyanobacteria) from benthic tropical and subtropical fresh waters, with the description of four new species.</title>
        <authorList>
            <person name="Moretto J.A."/>
            <person name="Berthold D.E."/>
            <person name="Lefler F.W."/>
            <person name="Huang I.-S."/>
            <person name="Laughinghouse H. IV."/>
        </authorList>
    </citation>
    <scope>NUCLEOTIDE SEQUENCE [LARGE SCALE GENOMIC DNA]</scope>
    <source>
        <strain evidence="8 9">BLCC-F46</strain>
    </source>
</reference>